<evidence type="ECO:0000259" key="2">
    <source>
        <dbReference type="Pfam" id="PF13649"/>
    </source>
</evidence>
<keyword evidence="3" id="KW-0489">Methyltransferase</keyword>
<gene>
    <name evidence="3" type="ORF">JFL75_02925</name>
</gene>
<dbReference type="GO" id="GO:0032259">
    <property type="term" value="P:methylation"/>
    <property type="evidence" value="ECO:0007669"/>
    <property type="project" value="UniProtKB-KW"/>
</dbReference>
<dbReference type="EMBL" id="CP067089">
    <property type="protein sequence ID" value="QQO09879.1"/>
    <property type="molecule type" value="Genomic_DNA"/>
</dbReference>
<protein>
    <submittedName>
        <fullName evidence="3">Class I SAM-dependent methyltransferase</fullName>
    </submittedName>
</protein>
<dbReference type="Pfam" id="PF13649">
    <property type="entry name" value="Methyltransf_25"/>
    <property type="match status" value="1"/>
</dbReference>
<dbReference type="Gene3D" id="3.40.50.150">
    <property type="entry name" value="Vaccinia Virus protein VP39"/>
    <property type="match status" value="1"/>
</dbReference>
<dbReference type="PANTHER" id="PTHR43861">
    <property type="entry name" value="TRANS-ACONITATE 2-METHYLTRANSFERASE-RELATED"/>
    <property type="match status" value="1"/>
</dbReference>
<dbReference type="SUPFAM" id="SSF53335">
    <property type="entry name" value="S-adenosyl-L-methionine-dependent methyltransferases"/>
    <property type="match status" value="1"/>
</dbReference>
<dbReference type="GO" id="GO:0008168">
    <property type="term" value="F:methyltransferase activity"/>
    <property type="evidence" value="ECO:0007669"/>
    <property type="project" value="UniProtKB-KW"/>
</dbReference>
<dbReference type="CDD" id="cd02440">
    <property type="entry name" value="AdoMet_MTases"/>
    <property type="match status" value="1"/>
</dbReference>
<reference evidence="3" key="1">
    <citation type="submission" date="2021-01" db="EMBL/GenBank/DDBJ databases">
        <title>Description of Breznakiella homolactica.</title>
        <authorList>
            <person name="Song Y."/>
            <person name="Brune A."/>
        </authorList>
    </citation>
    <scope>NUCLEOTIDE SEQUENCE</scope>
    <source>
        <strain evidence="3">RmG30</strain>
    </source>
</reference>
<name>A0A7T7XP16_9SPIR</name>
<evidence type="ECO:0000313" key="3">
    <source>
        <dbReference type="EMBL" id="QQO09879.1"/>
    </source>
</evidence>
<dbReference type="InterPro" id="IPR041698">
    <property type="entry name" value="Methyltransf_25"/>
</dbReference>
<dbReference type="Proteomes" id="UP000595917">
    <property type="component" value="Chromosome"/>
</dbReference>
<dbReference type="KEGG" id="bhc:JFL75_02925"/>
<evidence type="ECO:0000256" key="1">
    <source>
        <dbReference type="ARBA" id="ARBA00022679"/>
    </source>
</evidence>
<proteinExistence type="predicted"/>
<organism evidence="3 4">
    <name type="scientific">Breznakiella homolactica</name>
    <dbReference type="NCBI Taxonomy" id="2798577"/>
    <lineage>
        <taxon>Bacteria</taxon>
        <taxon>Pseudomonadati</taxon>
        <taxon>Spirochaetota</taxon>
        <taxon>Spirochaetia</taxon>
        <taxon>Spirochaetales</taxon>
        <taxon>Breznakiellaceae</taxon>
        <taxon>Breznakiella</taxon>
    </lineage>
</organism>
<keyword evidence="4" id="KW-1185">Reference proteome</keyword>
<dbReference type="Gene3D" id="2.20.25.110">
    <property type="entry name" value="S-adenosyl-L-methionine-dependent methyltransferases"/>
    <property type="match status" value="1"/>
</dbReference>
<dbReference type="InterPro" id="IPR029063">
    <property type="entry name" value="SAM-dependent_MTases_sf"/>
</dbReference>
<feature type="domain" description="Methyltransferase" evidence="2">
    <location>
        <begin position="46"/>
        <end position="143"/>
    </location>
</feature>
<dbReference type="AlphaFoldDB" id="A0A7T7XP16"/>
<accession>A0A7T7XP16</accession>
<sequence>MRELYNSMLEYYDELFPVEQDRIDFIVSYAERIRKSGAASGMVKLLDLGCATGTTAIQLMKTGMDVTGIDSNDAMIQSANRRNPEPKTNARFFAMDMANVKKYFSPGSFDIILCLGNTLAHLNGNEDILDVIRTAAGLLKKNGVFIFQLINYDRILDKKITELPAIETQRSRFVRKYAFTGDGHINFHATLISSTGNMVFSEETTLYPVTLKELTGDLREAGLIEEDLYSDFDRGPLGKDSLAILGTASK</sequence>
<keyword evidence="1" id="KW-0808">Transferase</keyword>
<evidence type="ECO:0000313" key="4">
    <source>
        <dbReference type="Proteomes" id="UP000595917"/>
    </source>
</evidence>
<dbReference type="RefSeq" id="WP_215627183.1">
    <property type="nucleotide sequence ID" value="NZ_CP067089.2"/>
</dbReference>